<dbReference type="SUPFAM" id="SSF51735">
    <property type="entry name" value="NAD(P)-binding Rossmann-fold domains"/>
    <property type="match status" value="1"/>
</dbReference>
<dbReference type="Pfam" id="PF00106">
    <property type="entry name" value="adh_short"/>
    <property type="match status" value="1"/>
</dbReference>
<keyword evidence="2" id="KW-0560">Oxidoreductase</keyword>
<evidence type="ECO:0000256" key="2">
    <source>
        <dbReference type="ARBA" id="ARBA00023002"/>
    </source>
</evidence>
<dbReference type="AlphaFoldDB" id="A0A6S8EZD4"/>
<dbReference type="PRINTS" id="PR00080">
    <property type="entry name" value="SDRFAMILY"/>
</dbReference>
<dbReference type="PANTHER" id="PTHR24320">
    <property type="entry name" value="RETINOL DEHYDROGENASE"/>
    <property type="match status" value="1"/>
</dbReference>
<name>A0A6S8EZD4_9STRA</name>
<accession>A0A6S8EZD4</accession>
<dbReference type="InterPro" id="IPR002347">
    <property type="entry name" value="SDR_fam"/>
</dbReference>
<proteinExistence type="inferred from homology"/>
<dbReference type="EMBL" id="HBIN01019331">
    <property type="protein sequence ID" value="CAE0444702.1"/>
    <property type="molecule type" value="Transcribed_RNA"/>
</dbReference>
<evidence type="ECO:0000313" key="5">
    <source>
        <dbReference type="EMBL" id="CAE0444702.1"/>
    </source>
</evidence>
<evidence type="ECO:0000313" key="6">
    <source>
        <dbReference type="EMBL" id="CAE0444706.1"/>
    </source>
</evidence>
<evidence type="ECO:0000256" key="1">
    <source>
        <dbReference type="ARBA" id="ARBA00006484"/>
    </source>
</evidence>
<dbReference type="PRINTS" id="PR00081">
    <property type="entry name" value="GDHRDH"/>
</dbReference>
<keyword evidence="4" id="KW-0732">Signal</keyword>
<dbReference type="InterPro" id="IPR036291">
    <property type="entry name" value="NAD(P)-bd_dom_sf"/>
</dbReference>
<reference evidence="6" key="1">
    <citation type="submission" date="2021-01" db="EMBL/GenBank/DDBJ databases">
        <authorList>
            <person name="Corre E."/>
            <person name="Pelletier E."/>
            <person name="Niang G."/>
            <person name="Scheremetjew M."/>
            <person name="Finn R."/>
            <person name="Kale V."/>
            <person name="Holt S."/>
            <person name="Cochrane G."/>
            <person name="Meng A."/>
            <person name="Brown T."/>
            <person name="Cohen L."/>
        </authorList>
    </citation>
    <scope>NUCLEOTIDE SEQUENCE</scope>
    <source>
        <strain evidence="6">GSBS06</strain>
    </source>
</reference>
<dbReference type="EMBL" id="HBIN01019335">
    <property type="protein sequence ID" value="CAE0444706.1"/>
    <property type="molecule type" value="Transcribed_RNA"/>
</dbReference>
<protein>
    <submittedName>
        <fullName evidence="6">Uncharacterized protein</fullName>
    </submittedName>
</protein>
<dbReference type="Gene3D" id="3.40.50.720">
    <property type="entry name" value="NAD(P)-binding Rossmann-like Domain"/>
    <property type="match status" value="1"/>
</dbReference>
<feature type="signal peptide" evidence="4">
    <location>
        <begin position="1"/>
        <end position="17"/>
    </location>
</feature>
<evidence type="ECO:0000256" key="3">
    <source>
        <dbReference type="RuleBase" id="RU000363"/>
    </source>
</evidence>
<dbReference type="PANTHER" id="PTHR24320:SF148">
    <property type="entry name" value="NAD(P)-BINDING ROSSMANN-FOLD SUPERFAMILY PROTEIN"/>
    <property type="match status" value="1"/>
</dbReference>
<gene>
    <name evidence="5" type="ORF">ASTO00021_LOCUS14745</name>
    <name evidence="6" type="ORF">ASTO00021_LOCUS14749</name>
</gene>
<evidence type="ECO:0000256" key="4">
    <source>
        <dbReference type="SAM" id="SignalP"/>
    </source>
</evidence>
<feature type="chain" id="PRO_5036393505" evidence="4">
    <location>
        <begin position="18"/>
        <end position="369"/>
    </location>
</feature>
<sequence length="369" mass="40172">MGLFSRLLLVGIAVAIGVFISNQPGDGKGHIRLFTAMKYETLGEKGLLTAAEVVKGISLNSKTVIVTGGNSGIGKEAVKAFASVGADVVLAARSLERGNSAKKEIEKDLAGNSGTGKIEVMQLDLADLKTVKEFAKIFSSKYKKLHYLVNNAGIMVTPKYTPTANGVEQQFGINHLGHFYLTKLLLPTLKDTAKEGSRIINLSSAAHTFTHPGYDFSKVPLTKNEYEPTLAYGISKASNILFTLELRKRLAGSGVIAVSGHPGVIHTNLGYEEPLVYFMFAYLYPAVEKVLGRKFTKTIPQGASTTMCMALHDVKYDKSSWTDGLYWADCEPFSNEKFPGSVNEEVVYNEKQAKSLWDRSEAILESTSI</sequence>
<comment type="similarity">
    <text evidence="1 3">Belongs to the short-chain dehydrogenases/reductases (SDR) family.</text>
</comment>
<dbReference type="GO" id="GO:0016491">
    <property type="term" value="F:oxidoreductase activity"/>
    <property type="evidence" value="ECO:0007669"/>
    <property type="project" value="UniProtKB-KW"/>
</dbReference>
<organism evidence="6">
    <name type="scientific">Aplanochytrium stocchinoi</name>
    <dbReference type="NCBI Taxonomy" id="215587"/>
    <lineage>
        <taxon>Eukaryota</taxon>
        <taxon>Sar</taxon>
        <taxon>Stramenopiles</taxon>
        <taxon>Bigyra</taxon>
        <taxon>Labyrinthulomycetes</taxon>
        <taxon>Thraustochytrida</taxon>
        <taxon>Thraustochytriidae</taxon>
        <taxon>Aplanochytrium</taxon>
    </lineage>
</organism>